<dbReference type="PROSITE" id="PS00250">
    <property type="entry name" value="TGF_BETA_1"/>
    <property type="match status" value="1"/>
</dbReference>
<feature type="signal peptide" evidence="9">
    <location>
        <begin position="1"/>
        <end position="31"/>
    </location>
</feature>
<dbReference type="CDD" id="cd19376">
    <property type="entry name" value="TGF_beta_GDF15"/>
    <property type="match status" value="1"/>
</dbReference>
<dbReference type="InterPro" id="IPR015615">
    <property type="entry name" value="TGF-beta-rel"/>
</dbReference>
<dbReference type="GeneID" id="105749783"/>
<dbReference type="SMART" id="SM00204">
    <property type="entry name" value="TGFB"/>
    <property type="match status" value="1"/>
</dbReference>
<dbReference type="PANTHER" id="PTHR11848:SF78">
    <property type="entry name" value="GROWTH_DIFFERENTIATION FACTOR 15"/>
    <property type="match status" value="1"/>
</dbReference>
<dbReference type="InterPro" id="IPR017948">
    <property type="entry name" value="TGFb_CS"/>
</dbReference>
<feature type="region of interest" description="Disordered" evidence="8">
    <location>
        <begin position="86"/>
        <end position="105"/>
    </location>
</feature>
<comment type="subcellular location">
    <subcellularLocation>
        <location evidence="1">Secreted</location>
    </subcellularLocation>
</comment>
<dbReference type="InParanoid" id="A0A7N4PZP2"/>
<dbReference type="PROSITE" id="PS51362">
    <property type="entry name" value="TGF_BETA_2"/>
    <property type="match status" value="1"/>
</dbReference>
<feature type="domain" description="TGF-beta family profile" evidence="10">
    <location>
        <begin position="238"/>
        <end position="355"/>
    </location>
</feature>
<keyword evidence="5" id="KW-1015">Disulfide bond</keyword>
<evidence type="ECO:0000256" key="1">
    <source>
        <dbReference type="ARBA" id="ARBA00004613"/>
    </source>
</evidence>
<evidence type="ECO:0000256" key="8">
    <source>
        <dbReference type="SAM" id="MobiDB-lite"/>
    </source>
</evidence>
<reference evidence="11" key="3">
    <citation type="submission" date="2025-09" db="UniProtKB">
        <authorList>
            <consortium name="Ensembl"/>
        </authorList>
    </citation>
    <scope>IDENTIFICATION</scope>
</reference>
<dbReference type="InterPro" id="IPR029034">
    <property type="entry name" value="Cystine-knot_cytokine"/>
</dbReference>
<keyword evidence="9" id="KW-0732">Signal</keyword>
<dbReference type="GeneTree" id="ENSGT00940000161872"/>
<evidence type="ECO:0000256" key="9">
    <source>
        <dbReference type="SAM" id="SignalP"/>
    </source>
</evidence>
<organism evidence="11 12">
    <name type="scientific">Sarcophilus harrisii</name>
    <name type="common">Tasmanian devil</name>
    <name type="synonym">Sarcophilus laniarius</name>
    <dbReference type="NCBI Taxonomy" id="9305"/>
    <lineage>
        <taxon>Eukaryota</taxon>
        <taxon>Metazoa</taxon>
        <taxon>Chordata</taxon>
        <taxon>Craniata</taxon>
        <taxon>Vertebrata</taxon>
        <taxon>Euteleostomi</taxon>
        <taxon>Mammalia</taxon>
        <taxon>Metatheria</taxon>
        <taxon>Dasyuromorphia</taxon>
        <taxon>Dasyuridae</taxon>
        <taxon>Sarcophilus</taxon>
    </lineage>
</organism>
<keyword evidence="6" id="KW-0325">Glycoprotein</keyword>
<dbReference type="Pfam" id="PF00019">
    <property type="entry name" value="TGF_beta"/>
    <property type="match status" value="1"/>
</dbReference>
<evidence type="ECO:0000313" key="11">
    <source>
        <dbReference type="Ensembl" id="ENSSHAP00000044645.1"/>
    </source>
</evidence>
<evidence type="ECO:0000256" key="4">
    <source>
        <dbReference type="ARBA" id="ARBA00023030"/>
    </source>
</evidence>
<dbReference type="Ensembl" id="ENSSHAT00000029704.1">
    <property type="protein sequence ID" value="ENSSHAP00000044645.1"/>
    <property type="gene ID" value="ENSSHAG00000027753.1"/>
</dbReference>
<dbReference type="PRINTS" id="PR00669">
    <property type="entry name" value="INHIBINA"/>
</dbReference>
<dbReference type="SUPFAM" id="SSF57501">
    <property type="entry name" value="Cystine-knot cytokines"/>
    <property type="match status" value="1"/>
</dbReference>
<proteinExistence type="inferred from homology"/>
<dbReference type="InterPro" id="IPR001839">
    <property type="entry name" value="TGF-b_C"/>
</dbReference>
<dbReference type="OrthoDB" id="10030979at2759"/>
<dbReference type="GO" id="GO:0005615">
    <property type="term" value="C:extracellular space"/>
    <property type="evidence" value="ECO:0007669"/>
    <property type="project" value="TreeGrafter"/>
</dbReference>
<feature type="compositionally biased region" description="Low complexity" evidence="8">
    <location>
        <begin position="96"/>
        <end position="105"/>
    </location>
</feature>
<accession>A0A7N4PZP2</accession>
<evidence type="ECO:0000256" key="2">
    <source>
        <dbReference type="ARBA" id="ARBA00006656"/>
    </source>
</evidence>
<protein>
    <recommendedName>
        <fullName evidence="10">TGF-beta family profile domain-containing protein</fullName>
    </recommendedName>
</protein>
<evidence type="ECO:0000256" key="5">
    <source>
        <dbReference type="ARBA" id="ARBA00023157"/>
    </source>
</evidence>
<keyword evidence="3" id="KW-0964">Secreted</keyword>
<evidence type="ECO:0000256" key="6">
    <source>
        <dbReference type="ARBA" id="ARBA00023180"/>
    </source>
</evidence>
<dbReference type="PANTHER" id="PTHR11848">
    <property type="entry name" value="TGF-BETA FAMILY"/>
    <property type="match status" value="1"/>
</dbReference>
<gene>
    <name evidence="11" type="primary">LOC105749783</name>
</gene>
<dbReference type="FunCoup" id="A0A7N4PZP2">
    <property type="interactions" value="672"/>
</dbReference>
<sequence>MLGLSLPPRELRLLSLLPLLLPLLLPPPSGAAEPGDRERSEQLEAVRSAILSRLGLSAPPDVRPQLLSSAEVRRLQRRYEEALTQLRTNQSLEATGSGRSSRSPRVPKVRILMPKLELSRDAPHERFHLLLLRKALTAGTPEEPRVLRAQLRLFLQPPSPLTPTEWAPSPLDAAPQTLTLDLTRPLQRWLRRRPAPASLLRLPLALPPNVTRELLRQPPGPRASLRVELQELPRGAPRRARALEPDKVCGEGGGRRCCVRSQRVSFKEIGWDSWVLAPREFEMRFCEGSCPQGYRPASMHAQLKARLHRLSPALAGPPCCVPSAYEPMVLMHYGSDGQIAFTPYEDLLPTGCHCA</sequence>
<keyword evidence="12" id="KW-1185">Reference proteome</keyword>
<keyword evidence="4 7" id="KW-0339">Growth factor</keyword>
<comment type="similarity">
    <text evidence="2 7">Belongs to the TGF-beta family.</text>
</comment>
<dbReference type="GO" id="GO:0005125">
    <property type="term" value="F:cytokine activity"/>
    <property type="evidence" value="ECO:0007669"/>
    <property type="project" value="TreeGrafter"/>
</dbReference>
<dbReference type="KEGG" id="shr:105749783"/>
<dbReference type="Gene3D" id="2.60.120.970">
    <property type="match status" value="1"/>
</dbReference>
<evidence type="ECO:0000313" key="12">
    <source>
        <dbReference type="Proteomes" id="UP000007648"/>
    </source>
</evidence>
<evidence type="ECO:0000256" key="3">
    <source>
        <dbReference type="ARBA" id="ARBA00022525"/>
    </source>
</evidence>
<dbReference type="RefSeq" id="XP_012399731.2">
    <property type="nucleotide sequence ID" value="XM_012544277.3"/>
</dbReference>
<name>A0A7N4PZP2_SARHA</name>
<feature type="chain" id="PRO_5029805577" description="TGF-beta family profile domain-containing protein" evidence="9">
    <location>
        <begin position="32"/>
        <end position="355"/>
    </location>
</feature>
<dbReference type="AlphaFoldDB" id="A0A7N4PZP2"/>
<reference evidence="11" key="2">
    <citation type="submission" date="2025-08" db="UniProtKB">
        <authorList>
            <consortium name="Ensembl"/>
        </authorList>
    </citation>
    <scope>IDENTIFICATION</scope>
</reference>
<dbReference type="GO" id="GO:0008083">
    <property type="term" value="F:growth factor activity"/>
    <property type="evidence" value="ECO:0007669"/>
    <property type="project" value="UniProtKB-KW"/>
</dbReference>
<dbReference type="Proteomes" id="UP000007648">
    <property type="component" value="Unassembled WGS sequence"/>
</dbReference>
<evidence type="ECO:0000256" key="7">
    <source>
        <dbReference type="RuleBase" id="RU000354"/>
    </source>
</evidence>
<evidence type="ECO:0000259" key="10">
    <source>
        <dbReference type="PROSITE" id="PS51362"/>
    </source>
</evidence>
<reference evidence="11 12" key="1">
    <citation type="journal article" date="2011" name="Proc. Natl. Acad. Sci. U.S.A.">
        <title>Genetic diversity and population structure of the endangered marsupial Sarcophilus harrisii (Tasmanian devil).</title>
        <authorList>
            <person name="Miller W."/>
            <person name="Hayes V.M."/>
            <person name="Ratan A."/>
            <person name="Petersen D.C."/>
            <person name="Wittekindt N.E."/>
            <person name="Miller J."/>
            <person name="Walenz B."/>
            <person name="Knight J."/>
            <person name="Qi J."/>
            <person name="Zhao F."/>
            <person name="Wang Q."/>
            <person name="Bedoya-Reina O.C."/>
            <person name="Katiyar N."/>
            <person name="Tomsho L.P."/>
            <person name="Kasson L.M."/>
            <person name="Hardie R.A."/>
            <person name="Woodbridge P."/>
            <person name="Tindall E.A."/>
            <person name="Bertelsen M.F."/>
            <person name="Dixon D."/>
            <person name="Pyecroft S."/>
            <person name="Helgen K.M."/>
            <person name="Lesk A.M."/>
            <person name="Pringle T.H."/>
            <person name="Patterson N."/>
            <person name="Zhang Y."/>
            <person name="Kreiss A."/>
            <person name="Woods G.M."/>
            <person name="Jones M.E."/>
            <person name="Schuster S.C."/>
        </authorList>
    </citation>
    <scope>NUCLEOTIDE SEQUENCE [LARGE SCALE GENOMIC DNA]</scope>
</reference>
<dbReference type="Gene3D" id="2.10.90.10">
    <property type="entry name" value="Cystine-knot cytokines"/>
    <property type="match status" value="1"/>
</dbReference>